<sequence length="72" mass="8515">MEAYKQRMVNEYNELKERTEKLGSMLLKYSKGDLEFEPTCPIELLQDQYIIMGDYLHVLEKRAVFEGVPLND</sequence>
<dbReference type="Pfam" id="PF21825">
    <property type="entry name" value="crAss001_48"/>
    <property type="match status" value="1"/>
</dbReference>
<organism evidence="1">
    <name type="scientific">Siphoviridae sp. ctg4a4</name>
    <dbReference type="NCBI Taxonomy" id="2825602"/>
    <lineage>
        <taxon>Viruses</taxon>
        <taxon>Duplodnaviria</taxon>
        <taxon>Heunggongvirae</taxon>
        <taxon>Uroviricota</taxon>
        <taxon>Caudoviricetes</taxon>
    </lineage>
</organism>
<dbReference type="EMBL" id="BK016202">
    <property type="protein sequence ID" value="DAG02033.1"/>
    <property type="molecule type" value="Genomic_DNA"/>
</dbReference>
<proteinExistence type="predicted"/>
<evidence type="ECO:0000313" key="1">
    <source>
        <dbReference type="EMBL" id="DAG02033.1"/>
    </source>
</evidence>
<protein>
    <recommendedName>
        <fullName evidence="2">Phage protein</fullName>
    </recommendedName>
</protein>
<reference evidence="1" key="1">
    <citation type="journal article" date="2021" name="Proc. Natl. Acad. Sci. U.S.A.">
        <title>A Catalog of Tens of Thousands of Viruses from Human Metagenomes Reveals Hidden Associations with Chronic Diseases.</title>
        <authorList>
            <person name="Tisza M.J."/>
            <person name="Buck C.B."/>
        </authorList>
    </citation>
    <scope>NUCLEOTIDE SEQUENCE</scope>
    <source>
        <strain evidence="1">Ctg4a4</strain>
    </source>
</reference>
<name>A0A8S5V5K4_9CAUD</name>
<dbReference type="InterPro" id="IPR054052">
    <property type="entry name" value="Y16Q-like"/>
</dbReference>
<accession>A0A8S5V5K4</accession>
<evidence type="ECO:0008006" key="2">
    <source>
        <dbReference type="Google" id="ProtNLM"/>
    </source>
</evidence>